<dbReference type="Gene3D" id="1.10.510.10">
    <property type="entry name" value="Transferase(Phosphotransferase) domain 1"/>
    <property type="match status" value="1"/>
</dbReference>
<feature type="domain" description="Protein kinase" evidence="11">
    <location>
        <begin position="68"/>
        <end position="365"/>
    </location>
</feature>
<dbReference type="EC" id="2.7.12.1" evidence="2"/>
<evidence type="ECO:0000256" key="2">
    <source>
        <dbReference type="ARBA" id="ARBA00013203"/>
    </source>
</evidence>
<dbReference type="PROSITE" id="PS00108">
    <property type="entry name" value="PROTEIN_KINASE_ST"/>
    <property type="match status" value="1"/>
</dbReference>
<dbReference type="InterPro" id="IPR050494">
    <property type="entry name" value="Ser_Thr_dual-spec_kinase"/>
</dbReference>
<sequence length="379" mass="43193">MTPAVALKLYINELTAAEQAEILDYPQIFFTGNTTKKIQPNPKLPNNGFDTETGEYKIVEHDHIAYRFEVVSILGQGSFCQVVKAYDYKIGDFVALKILRNQKRFHQQALTEIKILEYLKNNDPNSTANIVHLNNHFYFRNHLCLTFELLSMSLYDFLKINHFQGYNLSLVWRFGAQILTSLKFLSKRDIIHADLKPENILLKQAGKSGIKIIDFGSSCFENEQIFPYIQSRFYRSPEVILGTKYDKSIDIWSLGCILVEIFTGSPLFPGADEPEQLACIMEVLGAPPKQVIDNSTRRDIFFEDDYTPKQVKNSTTGEIYGVGTKPLKDLIRSGDDDFDNFILDCLKWIPSERISAEQGLKHDWIVKLAPPSLSSTPSS</sequence>
<dbReference type="KEGG" id="dpp:DICPUDRAFT_91968"/>
<dbReference type="GO" id="GO:0005524">
    <property type="term" value="F:ATP binding"/>
    <property type="evidence" value="ECO:0007669"/>
    <property type="project" value="UniProtKB-KW"/>
</dbReference>
<evidence type="ECO:0000256" key="9">
    <source>
        <dbReference type="ARBA" id="ARBA00049308"/>
    </source>
</evidence>
<dbReference type="OMA" id="HPWISKC"/>
<evidence type="ECO:0000256" key="10">
    <source>
        <dbReference type="ARBA" id="ARBA00051680"/>
    </source>
</evidence>
<evidence type="ECO:0000256" key="5">
    <source>
        <dbReference type="ARBA" id="ARBA00022741"/>
    </source>
</evidence>
<evidence type="ECO:0000313" key="12">
    <source>
        <dbReference type="EMBL" id="EGC35726.1"/>
    </source>
</evidence>
<reference evidence="13" key="1">
    <citation type="journal article" date="2011" name="Genome Biol.">
        <title>Comparative genomics of the social amoebae Dictyostelium discoideum and Dictyostelium purpureum.</title>
        <authorList>
            <consortium name="US DOE Joint Genome Institute (JGI-PGF)"/>
            <person name="Sucgang R."/>
            <person name="Kuo A."/>
            <person name="Tian X."/>
            <person name="Salerno W."/>
            <person name="Parikh A."/>
            <person name="Feasley C.L."/>
            <person name="Dalin E."/>
            <person name="Tu H."/>
            <person name="Huang E."/>
            <person name="Barry K."/>
            <person name="Lindquist E."/>
            <person name="Shapiro H."/>
            <person name="Bruce D."/>
            <person name="Schmutz J."/>
            <person name="Salamov A."/>
            <person name="Fey P."/>
            <person name="Gaudet P."/>
            <person name="Anjard C."/>
            <person name="Babu M.M."/>
            <person name="Basu S."/>
            <person name="Bushmanova Y."/>
            <person name="van der Wel H."/>
            <person name="Katoh-Kurasawa M."/>
            <person name="Dinh C."/>
            <person name="Coutinho P.M."/>
            <person name="Saito T."/>
            <person name="Elias M."/>
            <person name="Schaap P."/>
            <person name="Kay R.R."/>
            <person name="Henrissat B."/>
            <person name="Eichinger L."/>
            <person name="Rivero F."/>
            <person name="Putnam N.H."/>
            <person name="West C.M."/>
            <person name="Loomis W.F."/>
            <person name="Chisholm R.L."/>
            <person name="Shaulsky G."/>
            <person name="Strassmann J.E."/>
            <person name="Queller D.C."/>
            <person name="Kuspa A."/>
            <person name="Grigoriev I.V."/>
        </authorList>
    </citation>
    <scope>NUCLEOTIDE SEQUENCE [LARGE SCALE GENOMIC DNA]</scope>
    <source>
        <strain evidence="13">QSDP1</strain>
    </source>
</reference>
<dbReference type="eggNOG" id="KOG0667">
    <property type="taxonomic scope" value="Eukaryota"/>
</dbReference>
<accession>F0ZJY5</accession>
<organism evidence="12 13">
    <name type="scientific">Dictyostelium purpureum</name>
    <name type="common">Slime mold</name>
    <dbReference type="NCBI Taxonomy" id="5786"/>
    <lineage>
        <taxon>Eukaryota</taxon>
        <taxon>Amoebozoa</taxon>
        <taxon>Evosea</taxon>
        <taxon>Eumycetozoa</taxon>
        <taxon>Dictyostelia</taxon>
        <taxon>Dictyosteliales</taxon>
        <taxon>Dictyosteliaceae</taxon>
        <taxon>Dictyostelium</taxon>
    </lineage>
</organism>
<evidence type="ECO:0000256" key="6">
    <source>
        <dbReference type="ARBA" id="ARBA00022777"/>
    </source>
</evidence>
<protein>
    <recommendedName>
        <fullName evidence="2">dual-specificity kinase</fullName>
        <ecNumber evidence="2">2.7.12.1</ecNumber>
    </recommendedName>
</protein>
<comment type="catalytic activity">
    <reaction evidence="8">
        <text>L-seryl-[protein] + ATP = O-phospho-L-seryl-[protein] + ADP + H(+)</text>
        <dbReference type="Rhea" id="RHEA:17989"/>
        <dbReference type="Rhea" id="RHEA-COMP:9863"/>
        <dbReference type="Rhea" id="RHEA-COMP:11604"/>
        <dbReference type="ChEBI" id="CHEBI:15378"/>
        <dbReference type="ChEBI" id="CHEBI:29999"/>
        <dbReference type="ChEBI" id="CHEBI:30616"/>
        <dbReference type="ChEBI" id="CHEBI:83421"/>
        <dbReference type="ChEBI" id="CHEBI:456216"/>
        <dbReference type="EC" id="2.7.12.1"/>
    </reaction>
</comment>
<dbReference type="InterPro" id="IPR011009">
    <property type="entry name" value="Kinase-like_dom_sf"/>
</dbReference>
<dbReference type="PANTHER" id="PTHR24058">
    <property type="entry name" value="DUAL SPECIFICITY PROTEIN KINASE"/>
    <property type="match status" value="1"/>
</dbReference>
<keyword evidence="3" id="KW-0723">Serine/threonine-protein kinase</keyword>
<dbReference type="GO" id="GO:0005856">
    <property type="term" value="C:cytoskeleton"/>
    <property type="evidence" value="ECO:0000318"/>
    <property type="project" value="GO_Central"/>
</dbReference>
<dbReference type="GO" id="GO:0004712">
    <property type="term" value="F:protein serine/threonine/tyrosine kinase activity"/>
    <property type="evidence" value="ECO:0007669"/>
    <property type="project" value="UniProtKB-EC"/>
</dbReference>
<comment type="catalytic activity">
    <reaction evidence="9">
        <text>L-threonyl-[protein] + ATP = O-phospho-L-threonyl-[protein] + ADP + H(+)</text>
        <dbReference type="Rhea" id="RHEA:46608"/>
        <dbReference type="Rhea" id="RHEA-COMP:11060"/>
        <dbReference type="Rhea" id="RHEA-COMP:11605"/>
        <dbReference type="ChEBI" id="CHEBI:15378"/>
        <dbReference type="ChEBI" id="CHEBI:30013"/>
        <dbReference type="ChEBI" id="CHEBI:30616"/>
        <dbReference type="ChEBI" id="CHEBI:61977"/>
        <dbReference type="ChEBI" id="CHEBI:456216"/>
        <dbReference type="EC" id="2.7.12.1"/>
    </reaction>
</comment>
<keyword evidence="13" id="KW-1185">Reference proteome</keyword>
<dbReference type="GO" id="GO:0004674">
    <property type="term" value="F:protein serine/threonine kinase activity"/>
    <property type="evidence" value="ECO:0000318"/>
    <property type="project" value="GO_Central"/>
</dbReference>
<gene>
    <name evidence="12" type="ORF">DICPUDRAFT_91968</name>
</gene>
<dbReference type="GO" id="GO:0005737">
    <property type="term" value="C:cytoplasm"/>
    <property type="evidence" value="ECO:0000318"/>
    <property type="project" value="GO_Central"/>
</dbReference>
<dbReference type="SUPFAM" id="SSF56112">
    <property type="entry name" value="Protein kinase-like (PK-like)"/>
    <property type="match status" value="1"/>
</dbReference>
<evidence type="ECO:0000256" key="3">
    <source>
        <dbReference type="ARBA" id="ARBA00022527"/>
    </source>
</evidence>
<dbReference type="STRING" id="5786.F0ZJY5"/>
<dbReference type="Gene3D" id="3.30.200.20">
    <property type="entry name" value="Phosphorylase Kinase, domain 1"/>
    <property type="match status" value="1"/>
</dbReference>
<dbReference type="InParanoid" id="F0ZJY5"/>
<keyword evidence="4" id="KW-0808">Transferase</keyword>
<evidence type="ECO:0000256" key="7">
    <source>
        <dbReference type="ARBA" id="ARBA00022840"/>
    </source>
</evidence>
<dbReference type="InterPro" id="IPR042521">
    <property type="entry name" value="DYRK"/>
</dbReference>
<evidence type="ECO:0000313" key="13">
    <source>
        <dbReference type="Proteomes" id="UP000001064"/>
    </source>
</evidence>
<dbReference type="PROSITE" id="PS50011">
    <property type="entry name" value="PROTEIN_KINASE_DOM"/>
    <property type="match status" value="1"/>
</dbReference>
<comment type="similarity">
    <text evidence="1">Belongs to the protein kinase superfamily. CMGC Ser/Thr protein kinase family. MNB/DYRK subfamily.</text>
</comment>
<dbReference type="Gene3D" id="3.30.10.30">
    <property type="entry name" value="DYRK"/>
    <property type="match status" value="1"/>
</dbReference>
<dbReference type="InterPro" id="IPR000719">
    <property type="entry name" value="Prot_kinase_dom"/>
</dbReference>
<comment type="catalytic activity">
    <reaction evidence="10">
        <text>L-tyrosyl-[protein] + ATP = O-phospho-L-tyrosyl-[protein] + ADP + H(+)</text>
        <dbReference type="Rhea" id="RHEA:10596"/>
        <dbReference type="Rhea" id="RHEA-COMP:10136"/>
        <dbReference type="Rhea" id="RHEA-COMP:20101"/>
        <dbReference type="ChEBI" id="CHEBI:15378"/>
        <dbReference type="ChEBI" id="CHEBI:30616"/>
        <dbReference type="ChEBI" id="CHEBI:46858"/>
        <dbReference type="ChEBI" id="CHEBI:61978"/>
        <dbReference type="ChEBI" id="CHEBI:456216"/>
        <dbReference type="EC" id="2.7.12.1"/>
    </reaction>
</comment>
<name>F0ZJY5_DICPU</name>
<dbReference type="RefSeq" id="XP_003287729.1">
    <property type="nucleotide sequence ID" value="XM_003287681.1"/>
</dbReference>
<keyword evidence="7" id="KW-0067">ATP-binding</keyword>
<dbReference type="Proteomes" id="UP000001064">
    <property type="component" value="Unassembled WGS sequence"/>
</dbReference>
<evidence type="ECO:0000256" key="4">
    <source>
        <dbReference type="ARBA" id="ARBA00022679"/>
    </source>
</evidence>
<dbReference type="VEuPathDB" id="AmoebaDB:DICPUDRAFT_91968"/>
<dbReference type="AlphaFoldDB" id="F0ZJY5"/>
<dbReference type="PANTHER" id="PTHR24058:SF22">
    <property type="entry name" value="DUAL SPECIFICITY TYROSINE-PHOSPHORYLATION-REGULATED KINASE 4"/>
    <property type="match status" value="1"/>
</dbReference>
<dbReference type="Pfam" id="PF00069">
    <property type="entry name" value="Pkinase"/>
    <property type="match status" value="1"/>
</dbReference>
<keyword evidence="5" id="KW-0547">Nucleotide-binding</keyword>
<dbReference type="GeneID" id="10500842"/>
<evidence type="ECO:0000259" key="11">
    <source>
        <dbReference type="PROSITE" id="PS50011"/>
    </source>
</evidence>
<dbReference type="CDD" id="cd14210">
    <property type="entry name" value="PKc_DYRK"/>
    <property type="match status" value="1"/>
</dbReference>
<dbReference type="OrthoDB" id="9332038at2759"/>
<proteinExistence type="inferred from homology"/>
<dbReference type="InterPro" id="IPR008271">
    <property type="entry name" value="Ser/Thr_kinase_AS"/>
</dbReference>
<evidence type="ECO:0000256" key="1">
    <source>
        <dbReference type="ARBA" id="ARBA00008867"/>
    </source>
</evidence>
<evidence type="ECO:0000256" key="8">
    <source>
        <dbReference type="ARBA" id="ARBA00049003"/>
    </source>
</evidence>
<dbReference type="SMART" id="SM00220">
    <property type="entry name" value="S_TKc"/>
    <property type="match status" value="1"/>
</dbReference>
<keyword evidence="6" id="KW-0418">Kinase</keyword>
<dbReference type="EMBL" id="GL871049">
    <property type="protein sequence ID" value="EGC35726.1"/>
    <property type="molecule type" value="Genomic_DNA"/>
</dbReference>